<dbReference type="Gene3D" id="2.60.120.200">
    <property type="match status" value="1"/>
</dbReference>
<evidence type="ECO:0000256" key="1">
    <source>
        <dbReference type="SAM" id="SignalP"/>
    </source>
</evidence>
<dbReference type="RefSeq" id="WP_194707151.1">
    <property type="nucleotide sequence ID" value="NZ_JADKPN010000007.1"/>
</dbReference>
<evidence type="ECO:0000259" key="2">
    <source>
        <dbReference type="PROSITE" id="PS51762"/>
    </source>
</evidence>
<dbReference type="AlphaFoldDB" id="A0A930VFQ3"/>
<comment type="caution">
    <text evidence="3">The sequence shown here is derived from an EMBL/GenBank/DDBJ whole genome shotgun (WGS) entry which is preliminary data.</text>
</comment>
<dbReference type="GO" id="GO:0004553">
    <property type="term" value="F:hydrolase activity, hydrolyzing O-glycosyl compounds"/>
    <property type="evidence" value="ECO:0007669"/>
    <property type="project" value="InterPro"/>
</dbReference>
<evidence type="ECO:0000313" key="3">
    <source>
        <dbReference type="EMBL" id="MBF4763955.1"/>
    </source>
</evidence>
<dbReference type="GO" id="GO:0005975">
    <property type="term" value="P:carbohydrate metabolic process"/>
    <property type="evidence" value="ECO:0007669"/>
    <property type="project" value="InterPro"/>
</dbReference>
<dbReference type="EMBL" id="JADKPN010000007">
    <property type="protein sequence ID" value="MBF4763955.1"/>
    <property type="molecule type" value="Genomic_DNA"/>
</dbReference>
<reference evidence="3" key="1">
    <citation type="submission" date="2020-11" db="EMBL/GenBank/DDBJ databases">
        <title>Nocardioides sp. nov., isolated from Soil of Cynanchum wilfordii Hemsley rhizosphere.</title>
        <authorList>
            <person name="Lee J.-S."/>
            <person name="Suh M.K."/>
            <person name="Kim J.-S."/>
        </authorList>
    </citation>
    <scope>NUCLEOTIDE SEQUENCE</scope>
    <source>
        <strain evidence="3">KCTC 19275</strain>
    </source>
</reference>
<keyword evidence="1" id="KW-0732">Signal</keyword>
<dbReference type="Proteomes" id="UP000640489">
    <property type="component" value="Unassembled WGS sequence"/>
</dbReference>
<keyword evidence="4" id="KW-1185">Reference proteome</keyword>
<dbReference type="SUPFAM" id="SSF49899">
    <property type="entry name" value="Concanavalin A-like lectins/glucanases"/>
    <property type="match status" value="1"/>
</dbReference>
<feature type="chain" id="PRO_5037565538" evidence="1">
    <location>
        <begin position="23"/>
        <end position="288"/>
    </location>
</feature>
<gene>
    <name evidence="3" type="ORF">ISU07_12535</name>
</gene>
<dbReference type="InterPro" id="IPR013320">
    <property type="entry name" value="ConA-like_dom_sf"/>
</dbReference>
<feature type="signal peptide" evidence="1">
    <location>
        <begin position="1"/>
        <end position="22"/>
    </location>
</feature>
<protein>
    <submittedName>
        <fullName evidence="3">Family 16 glycosylhydrolase</fullName>
    </submittedName>
</protein>
<organism evidence="3 4">
    <name type="scientific">Nocardioides islandensis</name>
    <dbReference type="NCBI Taxonomy" id="433663"/>
    <lineage>
        <taxon>Bacteria</taxon>
        <taxon>Bacillati</taxon>
        <taxon>Actinomycetota</taxon>
        <taxon>Actinomycetes</taxon>
        <taxon>Propionibacteriales</taxon>
        <taxon>Nocardioidaceae</taxon>
        <taxon>Nocardioides</taxon>
    </lineage>
</organism>
<dbReference type="PROSITE" id="PS51762">
    <property type="entry name" value="GH16_2"/>
    <property type="match status" value="1"/>
</dbReference>
<accession>A0A930VFQ3</accession>
<proteinExistence type="predicted"/>
<feature type="domain" description="GH16" evidence="2">
    <location>
        <begin position="23"/>
        <end position="288"/>
    </location>
</feature>
<sequence length="288" mass="31143">MAVLVQLVVSALIAAFGLVAPASGPAGPPNPDYCGLHYGQALGEVFTWQGFTFQKYVGDAACETHRQGTYSADDVRVDDSGNLVISASRDCGWPSPCGAPTYSIGRVKLVEPQMGGIDFEWGFEAKLPEASVPGARSALWLVNLDQIHCDPLWGELDVLEWYSFQPDKVHSATHVTCTDATYSSWHHKPDTAAWSVGGPTGFHRYVVRKQGLTVSYLFDGEVYATDTCSDVIAASTCAAVLDKPWTAILQTAVFADDSGPFTRPDPDAAFPTQSLVVRDMWVRPAPRV</sequence>
<name>A0A930VFQ3_9ACTN</name>
<dbReference type="InterPro" id="IPR000757">
    <property type="entry name" value="Beta-glucanase-like"/>
</dbReference>
<evidence type="ECO:0000313" key="4">
    <source>
        <dbReference type="Proteomes" id="UP000640489"/>
    </source>
</evidence>